<evidence type="ECO:0000259" key="4">
    <source>
        <dbReference type="Pfam" id="PF13530"/>
    </source>
</evidence>
<feature type="domain" description="Enhanced intracellular survival protein" evidence="4">
    <location>
        <begin position="315"/>
        <end position="416"/>
    </location>
</feature>
<dbReference type="SUPFAM" id="SSF55718">
    <property type="entry name" value="SCP-like"/>
    <property type="match status" value="1"/>
</dbReference>
<feature type="binding site" evidence="3">
    <location>
        <begin position="126"/>
        <end position="127"/>
    </location>
    <ligand>
        <name>acetyl-CoA</name>
        <dbReference type="ChEBI" id="CHEBI:57288"/>
    </ligand>
</feature>
<feature type="active site" description="Proton donor" evidence="3">
    <location>
        <position position="131"/>
    </location>
</feature>
<keyword evidence="1 3" id="KW-0808">Transferase</keyword>
<dbReference type="NCBIfam" id="NF002367">
    <property type="entry name" value="PRK01346.1-4"/>
    <property type="match status" value="1"/>
</dbReference>
<dbReference type="GO" id="GO:0034069">
    <property type="term" value="F:aminoglycoside N-acetyltransferase activity"/>
    <property type="evidence" value="ECO:0007669"/>
    <property type="project" value="TreeGrafter"/>
</dbReference>
<dbReference type="Pfam" id="PF13530">
    <property type="entry name" value="SCP2_2"/>
    <property type="match status" value="1"/>
</dbReference>
<dbReference type="InterPro" id="IPR022902">
    <property type="entry name" value="NAcTrfase_Eis"/>
</dbReference>
<comment type="subunit">
    <text evidence="3">Homohexamer; trimer of dimers.</text>
</comment>
<dbReference type="InterPro" id="IPR016181">
    <property type="entry name" value="Acyl_CoA_acyltransferase"/>
</dbReference>
<dbReference type="Pfam" id="PF13527">
    <property type="entry name" value="Acetyltransf_9"/>
    <property type="match status" value="1"/>
</dbReference>
<evidence type="ECO:0000313" key="6">
    <source>
        <dbReference type="EMBL" id="ACU77670.1"/>
    </source>
</evidence>
<gene>
    <name evidence="6" type="ordered locus">Caci_8857</name>
</gene>
<feature type="binding site" evidence="3">
    <location>
        <begin position="97"/>
        <end position="102"/>
    </location>
    <ligand>
        <name>acetyl-CoA</name>
        <dbReference type="ChEBI" id="CHEBI:57288"/>
    </ligand>
</feature>
<dbReference type="PANTHER" id="PTHR37817">
    <property type="entry name" value="N-ACETYLTRANSFERASE EIS"/>
    <property type="match status" value="1"/>
</dbReference>
<dbReference type="AlphaFoldDB" id="C7Q3R2"/>
<dbReference type="HAMAP" id="MF_01812">
    <property type="entry name" value="Eis"/>
    <property type="match status" value="1"/>
</dbReference>
<dbReference type="InterPro" id="IPR041380">
    <property type="entry name" value="Acetyltransf_17"/>
</dbReference>
<dbReference type="Proteomes" id="UP000000851">
    <property type="component" value="Chromosome"/>
</dbReference>
<dbReference type="Gene3D" id="3.30.1050.10">
    <property type="entry name" value="SCP2 sterol-binding domain"/>
    <property type="match status" value="1"/>
</dbReference>
<dbReference type="GO" id="GO:0030649">
    <property type="term" value="P:aminoglycoside antibiotic catabolic process"/>
    <property type="evidence" value="ECO:0007669"/>
    <property type="project" value="TreeGrafter"/>
</dbReference>
<dbReference type="RefSeq" id="WP_015797394.1">
    <property type="nucleotide sequence ID" value="NC_013131.1"/>
</dbReference>
<evidence type="ECO:0000256" key="3">
    <source>
        <dbReference type="HAMAP-Rule" id="MF_01812"/>
    </source>
</evidence>
<dbReference type="OrthoDB" id="8399956at2"/>
<accession>C7Q3R2</accession>
<dbReference type="Gene3D" id="3.40.630.30">
    <property type="match status" value="2"/>
</dbReference>
<evidence type="ECO:0000259" key="5">
    <source>
        <dbReference type="Pfam" id="PF17668"/>
    </source>
</evidence>
<dbReference type="InterPro" id="IPR051554">
    <property type="entry name" value="Acetyltransferase_Eis"/>
</dbReference>
<evidence type="ECO:0000256" key="1">
    <source>
        <dbReference type="ARBA" id="ARBA00022679"/>
    </source>
</evidence>
<dbReference type="InterPro" id="IPR036527">
    <property type="entry name" value="SCP2_sterol-bd_dom_sf"/>
</dbReference>
<dbReference type="InterPro" id="IPR025559">
    <property type="entry name" value="Eis_dom"/>
</dbReference>
<evidence type="ECO:0000256" key="2">
    <source>
        <dbReference type="ARBA" id="ARBA00023315"/>
    </source>
</evidence>
<reference evidence="6 7" key="1">
    <citation type="journal article" date="2009" name="Stand. Genomic Sci.">
        <title>Complete genome sequence of Catenulispora acidiphila type strain (ID 139908).</title>
        <authorList>
            <person name="Copeland A."/>
            <person name="Lapidus A."/>
            <person name="Glavina Del Rio T."/>
            <person name="Nolan M."/>
            <person name="Lucas S."/>
            <person name="Chen F."/>
            <person name="Tice H."/>
            <person name="Cheng J.F."/>
            <person name="Bruce D."/>
            <person name="Goodwin L."/>
            <person name="Pitluck S."/>
            <person name="Mikhailova N."/>
            <person name="Pati A."/>
            <person name="Ivanova N."/>
            <person name="Mavromatis K."/>
            <person name="Chen A."/>
            <person name="Palaniappan K."/>
            <person name="Chain P."/>
            <person name="Land M."/>
            <person name="Hauser L."/>
            <person name="Chang Y.J."/>
            <person name="Jeffries C.D."/>
            <person name="Chertkov O."/>
            <person name="Brettin T."/>
            <person name="Detter J.C."/>
            <person name="Han C."/>
            <person name="Ali Z."/>
            <person name="Tindall B.J."/>
            <person name="Goker M."/>
            <person name="Bristow J."/>
            <person name="Eisen J.A."/>
            <person name="Markowitz V."/>
            <person name="Hugenholtz P."/>
            <person name="Kyrpides N.C."/>
            <person name="Klenk H.P."/>
        </authorList>
    </citation>
    <scope>NUCLEOTIDE SEQUENCE [LARGE SCALE GENOMIC DNA]</scope>
    <source>
        <strain evidence="7">DSM 44928 / JCM 14897 / NBRC 102108 / NRRL B-24433 / ID139908</strain>
    </source>
</reference>
<dbReference type="InParanoid" id="C7Q3R2"/>
<dbReference type="SUPFAM" id="SSF55729">
    <property type="entry name" value="Acyl-CoA N-acyltransferases (Nat)"/>
    <property type="match status" value="1"/>
</dbReference>
<dbReference type="Pfam" id="PF17668">
    <property type="entry name" value="Acetyltransf_17"/>
    <property type="match status" value="1"/>
</dbReference>
<keyword evidence="7" id="KW-1185">Reference proteome</keyword>
<feature type="domain" description="Eis-like acetyltransferase" evidence="5">
    <location>
        <begin position="190"/>
        <end position="311"/>
    </location>
</feature>
<feature type="binding site" evidence="3">
    <location>
        <begin position="89"/>
        <end position="91"/>
    </location>
    <ligand>
        <name>acetyl-CoA</name>
        <dbReference type="ChEBI" id="CHEBI:57288"/>
    </ligand>
</feature>
<organism evidence="6 7">
    <name type="scientific">Catenulispora acidiphila (strain DSM 44928 / JCM 14897 / NBRC 102108 / NRRL B-24433 / ID139908)</name>
    <dbReference type="NCBI Taxonomy" id="479433"/>
    <lineage>
        <taxon>Bacteria</taxon>
        <taxon>Bacillati</taxon>
        <taxon>Actinomycetota</taxon>
        <taxon>Actinomycetes</taxon>
        <taxon>Catenulisporales</taxon>
        <taxon>Catenulisporaceae</taxon>
        <taxon>Catenulispora</taxon>
    </lineage>
</organism>
<comment type="similarity">
    <text evidence="3">Belongs to the acetyltransferase Eis family.</text>
</comment>
<sequence>MSSDATPHAAHPVRPITDDEVEAFTAQLDLGYHENPPQEAHDLWMRLLPRERTIAAFDGEELVGTGGEFAFRMTVPGGAAVDAAGVSVITVKATHRRRGILTAMMRHQMDGWHERRDASVAVLQASEPAIYGRFGYGLGTQQLALTIPRGAEALAAVPGSEKFRLRMTDPLQAYDRCQEVHEAILLSRPGMLPRVGDGWRDAALADHEFAREGAGPLRCVLAEDASGTTVGFARYRVKDDHDIPGRPSGKVRVQEVYGRDLASYAAMWRFLLEIDLVSEVRAAVPTDDPLMFLLADTRQVVPRLEDSMYVRLVDVDRALAARRYATAVDVVFEVSDAFCPWNTGRWRLSGDADGAVCERTTAPADLVLGPRELGAAYLGGFSLGALGRAGRIEELRPGALAEASRALVSDVAPWLPFGF</sequence>
<dbReference type="HOGENOM" id="CLU_050659_0_0_11"/>
<dbReference type="PANTHER" id="PTHR37817:SF1">
    <property type="entry name" value="N-ACETYLTRANSFERASE EIS"/>
    <property type="match status" value="1"/>
</dbReference>
<dbReference type="KEGG" id="cai:Caci_8857"/>
<evidence type="ECO:0000313" key="7">
    <source>
        <dbReference type="Proteomes" id="UP000000851"/>
    </source>
</evidence>
<dbReference type="eggNOG" id="COG4552">
    <property type="taxonomic scope" value="Bacteria"/>
</dbReference>
<protein>
    <submittedName>
        <fullName evidence="6">Uncharacterized protein</fullName>
    </submittedName>
</protein>
<dbReference type="STRING" id="479433.Caci_8857"/>
<dbReference type="EMBL" id="CP001700">
    <property type="protein sequence ID" value="ACU77670.1"/>
    <property type="molecule type" value="Genomic_DNA"/>
</dbReference>
<keyword evidence="2 3" id="KW-0012">Acyltransferase</keyword>
<proteinExistence type="inferred from homology"/>
<name>C7Q3R2_CATAD</name>
<feature type="active site" description="Proton acceptor; via carboxylate" evidence="3">
    <location>
        <position position="419"/>
    </location>
</feature>